<proteinExistence type="predicted"/>
<evidence type="ECO:0000313" key="3">
    <source>
        <dbReference type="Proteomes" id="UP000182737"/>
    </source>
</evidence>
<dbReference type="InterPro" id="IPR001387">
    <property type="entry name" value="Cro/C1-type_HTH"/>
</dbReference>
<evidence type="ECO:0000313" key="2">
    <source>
        <dbReference type="EMBL" id="SFI40033.1"/>
    </source>
</evidence>
<accession>A0A1I3HWN3</accession>
<dbReference type="SUPFAM" id="SSF47413">
    <property type="entry name" value="lambda repressor-like DNA-binding domains"/>
    <property type="match status" value="1"/>
</dbReference>
<feature type="domain" description="HTH cro/C1-type" evidence="1">
    <location>
        <begin position="14"/>
        <end position="61"/>
    </location>
</feature>
<keyword evidence="3" id="KW-1185">Reference proteome</keyword>
<dbReference type="InterPro" id="IPR010982">
    <property type="entry name" value="Lambda_DNA-bd_dom_sf"/>
</dbReference>
<organism evidence="2 3">
    <name type="scientific">Treponema bryantii</name>
    <dbReference type="NCBI Taxonomy" id="163"/>
    <lineage>
        <taxon>Bacteria</taxon>
        <taxon>Pseudomonadati</taxon>
        <taxon>Spirochaetota</taxon>
        <taxon>Spirochaetia</taxon>
        <taxon>Spirochaetales</taxon>
        <taxon>Treponemataceae</taxon>
        <taxon>Treponema</taxon>
    </lineage>
</organism>
<dbReference type="AlphaFoldDB" id="A0A1I3HWN3"/>
<gene>
    <name evidence="2" type="ORF">SAMN04487775_101129</name>
</gene>
<name>A0A1I3HWN3_9SPIR</name>
<dbReference type="GO" id="GO:0003677">
    <property type="term" value="F:DNA binding"/>
    <property type="evidence" value="ECO:0007669"/>
    <property type="project" value="InterPro"/>
</dbReference>
<dbReference type="Pfam" id="PF01381">
    <property type="entry name" value="HTH_3"/>
    <property type="match status" value="1"/>
</dbReference>
<dbReference type="Gene3D" id="1.10.260.40">
    <property type="entry name" value="lambda repressor-like DNA-binding domains"/>
    <property type="match status" value="1"/>
</dbReference>
<reference evidence="3" key="1">
    <citation type="submission" date="2016-10" db="EMBL/GenBank/DDBJ databases">
        <authorList>
            <person name="Varghese N."/>
            <person name="Submissions S."/>
        </authorList>
    </citation>
    <scope>NUCLEOTIDE SEQUENCE [LARGE SCALE GENOMIC DNA]</scope>
    <source>
        <strain evidence="3">XBD1002</strain>
    </source>
</reference>
<dbReference type="Proteomes" id="UP000182737">
    <property type="component" value="Unassembled WGS sequence"/>
</dbReference>
<dbReference type="RefSeq" id="WP_074929714.1">
    <property type="nucleotide sequence ID" value="NZ_FORI01000001.1"/>
</dbReference>
<dbReference type="EMBL" id="FORI01000001">
    <property type="protein sequence ID" value="SFI40033.1"/>
    <property type="molecule type" value="Genomic_DNA"/>
</dbReference>
<evidence type="ECO:0000259" key="1">
    <source>
        <dbReference type="PROSITE" id="PS50943"/>
    </source>
</evidence>
<dbReference type="PROSITE" id="PS50943">
    <property type="entry name" value="HTH_CROC1"/>
    <property type="match status" value="1"/>
</dbReference>
<dbReference type="CDD" id="cd00093">
    <property type="entry name" value="HTH_XRE"/>
    <property type="match status" value="1"/>
</dbReference>
<protein>
    <submittedName>
        <fullName evidence="2">Helix-turn-helix</fullName>
    </submittedName>
</protein>
<dbReference type="SMART" id="SM00530">
    <property type="entry name" value="HTH_XRE"/>
    <property type="match status" value="1"/>
</dbReference>
<sequence length="115" mass="13406">MNFWERIDYELEYRNIDRKKLASEANFDVSNISKGIKNGNVPSADTALKISKVLNLDLEYLITGKPRSKSTQNDILDKEIQQFLKYRSFVKKLDLLDETTRNAVLEMIRNLPPEK</sequence>